<dbReference type="KEGG" id="kak:Kalk_03145"/>
<dbReference type="InterPro" id="IPR010865">
    <property type="entry name" value="DUF1499"/>
</dbReference>
<dbReference type="PIRSF" id="PIRSF026426">
    <property type="entry name" value="DUF1499"/>
    <property type="match status" value="1"/>
</dbReference>
<name>A0A2K9LGJ9_9GAMM</name>
<dbReference type="AlphaFoldDB" id="A0A2K9LGJ9"/>
<dbReference type="Pfam" id="PF07386">
    <property type="entry name" value="DUF1499"/>
    <property type="match status" value="1"/>
</dbReference>
<reference evidence="2" key="1">
    <citation type="submission" date="2017-08" db="EMBL/GenBank/DDBJ databases">
        <title>Direct submision.</title>
        <authorList>
            <person name="Kim S.-J."/>
            <person name="Rhee S.-K."/>
        </authorList>
    </citation>
    <scope>NUCLEOTIDE SEQUENCE [LARGE SCALE GENOMIC DNA]</scope>
    <source>
        <strain evidence="2">GI5</strain>
    </source>
</reference>
<dbReference type="PANTHER" id="PTHR34801:SF6">
    <property type="entry name" value="SLL1620 PROTEIN"/>
    <property type="match status" value="1"/>
</dbReference>
<dbReference type="PROSITE" id="PS51257">
    <property type="entry name" value="PROKAR_LIPOPROTEIN"/>
    <property type="match status" value="1"/>
</dbReference>
<dbReference type="EMBL" id="CP022684">
    <property type="protein sequence ID" value="AUM11479.1"/>
    <property type="molecule type" value="Genomic_DNA"/>
</dbReference>
<dbReference type="PANTHER" id="PTHR34801">
    <property type="entry name" value="EXPRESSED PROTEIN"/>
    <property type="match status" value="1"/>
</dbReference>
<keyword evidence="2" id="KW-1185">Reference proteome</keyword>
<accession>A0A2K9LGJ9</accession>
<sequence>MYKMTQIKISKISAMFVLTTSVLIGGCGSNPVARGVIGGNLTDCPSSPNCVSSQAKDEDHLFQAIPYTGSAAQAKDKLLEILDGYPRCTITKNEDNYIRAEFTTAIMRFTDDAEFLIQEDSIQVRSASRVGYSDLGKNRSRMNEIKDALEPCCE</sequence>
<evidence type="ECO:0000313" key="2">
    <source>
        <dbReference type="Proteomes" id="UP000235116"/>
    </source>
</evidence>
<evidence type="ECO:0000313" key="1">
    <source>
        <dbReference type="EMBL" id="AUM11479.1"/>
    </source>
</evidence>
<organism evidence="1 2">
    <name type="scientific">Ketobacter alkanivorans</name>
    <dbReference type="NCBI Taxonomy" id="1917421"/>
    <lineage>
        <taxon>Bacteria</taxon>
        <taxon>Pseudomonadati</taxon>
        <taxon>Pseudomonadota</taxon>
        <taxon>Gammaproteobacteria</taxon>
        <taxon>Pseudomonadales</taxon>
        <taxon>Ketobacteraceae</taxon>
        <taxon>Ketobacter</taxon>
    </lineage>
</organism>
<evidence type="ECO:0008006" key="3">
    <source>
        <dbReference type="Google" id="ProtNLM"/>
    </source>
</evidence>
<gene>
    <name evidence="1" type="ORF">Kalk_03145</name>
</gene>
<dbReference type="Proteomes" id="UP000235116">
    <property type="component" value="Chromosome"/>
</dbReference>
<protein>
    <recommendedName>
        <fullName evidence="3">DUF1499 domain-containing protein</fullName>
    </recommendedName>
</protein>
<proteinExistence type="predicted"/>